<comment type="subcellular location">
    <subcellularLocation>
        <location evidence="1">Cell membrane</location>
        <topology evidence="1">Multi-pass membrane protein</topology>
    </subcellularLocation>
</comment>
<keyword evidence="6" id="KW-0175">Coiled coil</keyword>
<dbReference type="InterPro" id="IPR003856">
    <property type="entry name" value="LPS_length_determ_N"/>
</dbReference>
<keyword evidence="3 7" id="KW-0812">Transmembrane</keyword>
<accession>A0A1G8R0E0</accession>
<evidence type="ECO:0000256" key="4">
    <source>
        <dbReference type="ARBA" id="ARBA00022989"/>
    </source>
</evidence>
<keyword evidence="5 7" id="KW-0472">Membrane</keyword>
<sequence>MGPQHYADDEISLVDLAKLLIRRWKAMVVIFLVVVFGALAYALMQTPAYTYTSIYSVAEAGGGSALETPASLVARTENLYLGPVTRELIEAEGLTSLPFSTRIANPDNTHIVRFSSTAPEAQAERVQAHHQALLERLKADQDEALERRRNALERQLSSLEKTFEQGTETRSMGAAEIVSGALQRMFEVEAELEELEPGEVVQVAVQSLQQQGTNRKLILALGVVLGGMLAVMGVFFLHFASLVRQSLREESNSPGSDAGQ</sequence>
<evidence type="ECO:0000256" key="1">
    <source>
        <dbReference type="ARBA" id="ARBA00004651"/>
    </source>
</evidence>
<dbReference type="STRING" id="376427.SAMN04487954_10350"/>
<dbReference type="PANTHER" id="PTHR32309:SF31">
    <property type="entry name" value="CAPSULAR EXOPOLYSACCHARIDE FAMILY"/>
    <property type="match status" value="1"/>
</dbReference>
<dbReference type="Proteomes" id="UP000198525">
    <property type="component" value="Unassembled WGS sequence"/>
</dbReference>
<evidence type="ECO:0000256" key="7">
    <source>
        <dbReference type="SAM" id="Phobius"/>
    </source>
</evidence>
<dbReference type="Gene3D" id="3.30.830.10">
    <property type="entry name" value="Metalloenzyme, LuxS/M16 peptidase-like"/>
    <property type="match status" value="1"/>
</dbReference>
<dbReference type="AlphaFoldDB" id="A0A1G8R0E0"/>
<evidence type="ECO:0000256" key="5">
    <source>
        <dbReference type="ARBA" id="ARBA00023136"/>
    </source>
</evidence>
<dbReference type="EMBL" id="FNES01000003">
    <property type="protein sequence ID" value="SDJ10454.1"/>
    <property type="molecule type" value="Genomic_DNA"/>
</dbReference>
<protein>
    <submittedName>
        <fullName evidence="9">Chain length determinant protein</fullName>
    </submittedName>
</protein>
<dbReference type="OrthoDB" id="5781423at2"/>
<dbReference type="PANTHER" id="PTHR32309">
    <property type="entry name" value="TYROSINE-PROTEIN KINASE"/>
    <property type="match status" value="1"/>
</dbReference>
<evidence type="ECO:0000256" key="3">
    <source>
        <dbReference type="ARBA" id="ARBA00022692"/>
    </source>
</evidence>
<dbReference type="Pfam" id="PF02706">
    <property type="entry name" value="Wzz"/>
    <property type="match status" value="1"/>
</dbReference>
<evidence type="ECO:0000256" key="2">
    <source>
        <dbReference type="ARBA" id="ARBA00022475"/>
    </source>
</evidence>
<dbReference type="InterPro" id="IPR050445">
    <property type="entry name" value="Bact_polysacc_biosynth/exp"/>
</dbReference>
<keyword evidence="2" id="KW-1003">Cell membrane</keyword>
<evidence type="ECO:0000313" key="10">
    <source>
        <dbReference type="Proteomes" id="UP000198525"/>
    </source>
</evidence>
<feature type="domain" description="Polysaccharide chain length determinant N-terminal" evidence="8">
    <location>
        <begin position="9"/>
        <end position="62"/>
    </location>
</feature>
<name>A0A1G8R0E0_9GAMM</name>
<reference evidence="9 10" key="1">
    <citation type="submission" date="2016-10" db="EMBL/GenBank/DDBJ databases">
        <authorList>
            <person name="de Groot N.N."/>
        </authorList>
    </citation>
    <scope>NUCLEOTIDE SEQUENCE [LARGE SCALE GENOMIC DNA]</scope>
    <source>
        <strain evidence="9 10">CGMCC 1.6133</strain>
    </source>
</reference>
<evidence type="ECO:0000313" key="9">
    <source>
        <dbReference type="EMBL" id="SDJ10454.1"/>
    </source>
</evidence>
<proteinExistence type="predicted"/>
<organism evidence="9 10">
    <name type="scientific">Billgrantia gudaonensis</name>
    <dbReference type="NCBI Taxonomy" id="376427"/>
    <lineage>
        <taxon>Bacteria</taxon>
        <taxon>Pseudomonadati</taxon>
        <taxon>Pseudomonadota</taxon>
        <taxon>Gammaproteobacteria</taxon>
        <taxon>Oceanospirillales</taxon>
        <taxon>Halomonadaceae</taxon>
        <taxon>Billgrantia</taxon>
    </lineage>
</organism>
<feature type="transmembrane region" description="Helical" evidence="7">
    <location>
        <begin position="217"/>
        <end position="239"/>
    </location>
</feature>
<keyword evidence="4 7" id="KW-1133">Transmembrane helix</keyword>
<dbReference type="GO" id="GO:0005886">
    <property type="term" value="C:plasma membrane"/>
    <property type="evidence" value="ECO:0007669"/>
    <property type="project" value="UniProtKB-SubCell"/>
</dbReference>
<evidence type="ECO:0000256" key="6">
    <source>
        <dbReference type="SAM" id="Coils"/>
    </source>
</evidence>
<feature type="coiled-coil region" evidence="6">
    <location>
        <begin position="134"/>
        <end position="169"/>
    </location>
</feature>
<gene>
    <name evidence="9" type="ORF">SAMN04487954_10350</name>
</gene>
<evidence type="ECO:0000259" key="8">
    <source>
        <dbReference type="Pfam" id="PF02706"/>
    </source>
</evidence>
<keyword evidence="10" id="KW-1185">Reference proteome</keyword>
<feature type="transmembrane region" description="Helical" evidence="7">
    <location>
        <begin position="26"/>
        <end position="44"/>
    </location>
</feature>